<name>A0A934K882_9BACT</name>
<gene>
    <name evidence="2" type="ORF">JF888_03650</name>
</gene>
<dbReference type="Pfam" id="PF12680">
    <property type="entry name" value="SnoaL_2"/>
    <property type="match status" value="1"/>
</dbReference>
<dbReference type="RefSeq" id="WP_338176685.1">
    <property type="nucleotide sequence ID" value="NZ_JAEKNQ010000019.1"/>
</dbReference>
<protein>
    <submittedName>
        <fullName evidence="2">Nuclear transport factor 2 family protein</fullName>
    </submittedName>
</protein>
<evidence type="ECO:0000313" key="2">
    <source>
        <dbReference type="EMBL" id="MBJ7602277.1"/>
    </source>
</evidence>
<evidence type="ECO:0000259" key="1">
    <source>
        <dbReference type="Pfam" id="PF12680"/>
    </source>
</evidence>
<reference evidence="2 3" key="1">
    <citation type="submission" date="2020-10" db="EMBL/GenBank/DDBJ databases">
        <title>Ca. Dormibacterota MAGs.</title>
        <authorList>
            <person name="Montgomery K."/>
        </authorList>
    </citation>
    <scope>NUCLEOTIDE SEQUENCE [LARGE SCALE GENOMIC DNA]</scope>
    <source>
        <strain evidence="2">SC8811_S16_3</strain>
    </source>
</reference>
<sequence>MSDGSALEIISAYQDAWTAKDFATAGRYLAPDVVFQSSGQQHLTTSGDVLTMLAAFAERIEPRWEKVAAVEDARGVLVLYKLFTGTGAPALCADYFAVEENKIQSESLVFDPEPFLVGRK</sequence>
<feature type="domain" description="SnoaL-like" evidence="1">
    <location>
        <begin position="12"/>
        <end position="104"/>
    </location>
</feature>
<accession>A0A934K882</accession>
<evidence type="ECO:0000313" key="3">
    <source>
        <dbReference type="Proteomes" id="UP000620075"/>
    </source>
</evidence>
<dbReference type="AlphaFoldDB" id="A0A934K882"/>
<proteinExistence type="predicted"/>
<dbReference type="InterPro" id="IPR032710">
    <property type="entry name" value="NTF2-like_dom_sf"/>
</dbReference>
<dbReference type="InterPro" id="IPR037401">
    <property type="entry name" value="SnoaL-like"/>
</dbReference>
<comment type="caution">
    <text evidence="2">The sequence shown here is derived from an EMBL/GenBank/DDBJ whole genome shotgun (WGS) entry which is preliminary data.</text>
</comment>
<dbReference type="EMBL" id="JAEKNQ010000019">
    <property type="protein sequence ID" value="MBJ7602277.1"/>
    <property type="molecule type" value="Genomic_DNA"/>
</dbReference>
<dbReference type="Gene3D" id="3.10.450.50">
    <property type="match status" value="1"/>
</dbReference>
<organism evidence="2 3">
    <name type="scientific">Candidatus Dormiibacter inghamiae</name>
    <dbReference type="NCBI Taxonomy" id="3127013"/>
    <lineage>
        <taxon>Bacteria</taxon>
        <taxon>Bacillati</taxon>
        <taxon>Candidatus Dormiibacterota</taxon>
        <taxon>Candidatus Dormibacteria</taxon>
        <taxon>Candidatus Dormibacterales</taxon>
        <taxon>Candidatus Dormibacteraceae</taxon>
        <taxon>Candidatus Dormiibacter</taxon>
    </lineage>
</organism>
<dbReference type="SUPFAM" id="SSF54427">
    <property type="entry name" value="NTF2-like"/>
    <property type="match status" value="1"/>
</dbReference>
<dbReference type="Proteomes" id="UP000620075">
    <property type="component" value="Unassembled WGS sequence"/>
</dbReference>